<dbReference type="GO" id="GO:0016301">
    <property type="term" value="F:kinase activity"/>
    <property type="evidence" value="ECO:0007669"/>
    <property type="project" value="UniProtKB-KW"/>
</dbReference>
<evidence type="ECO:0000313" key="1">
    <source>
        <dbReference type="EMBL" id="OLU40423.1"/>
    </source>
</evidence>
<dbReference type="Proteomes" id="UP000186341">
    <property type="component" value="Unassembled WGS sequence"/>
</dbReference>
<sequence>MSAKIITITREFGSGGRTIGKKVAEALGYDFYDWNLVSKIAAESGFAPEFVEENCEDASSALPWLFRAQNVGGDLSDQLFAAQRNVIWQLAEKGSCVIVGRCADYLLRTRTDVLNCFIYAEGEAKKQRIIHEYGETEVSIDKRLKDKDRKRKAHYQYYTGRKWGRAFYYDVCLDSGRLGIDACIDTVVSLAKSFTCTTPKEED</sequence>
<dbReference type="InterPro" id="IPR027417">
    <property type="entry name" value="P-loop_NTPase"/>
</dbReference>
<dbReference type="SUPFAM" id="SSF52540">
    <property type="entry name" value="P-loop containing nucleoside triphosphate hydrolases"/>
    <property type="match status" value="1"/>
</dbReference>
<gene>
    <name evidence="1" type="ORF">BO222_05215</name>
</gene>
<accession>A0A1U7NGQ6</accession>
<name>A0A1U7NGQ6_9FIRM</name>
<dbReference type="Pfam" id="PF13189">
    <property type="entry name" value="Cytidylate_kin2"/>
    <property type="match status" value="1"/>
</dbReference>
<proteinExistence type="predicted"/>
<dbReference type="Gene3D" id="3.40.50.300">
    <property type="entry name" value="P-loop containing nucleotide triphosphate hydrolases"/>
    <property type="match status" value="1"/>
</dbReference>
<dbReference type="GeneID" id="82202612"/>
<keyword evidence="1" id="KW-0418">Kinase</keyword>
<dbReference type="RefSeq" id="WP_075819014.1">
    <property type="nucleotide sequence ID" value="NZ_CAJUTZ010000014.1"/>
</dbReference>
<keyword evidence="1" id="KW-0808">Transferase</keyword>
<comment type="caution">
    <text evidence="1">The sequence shown here is derived from an EMBL/GenBank/DDBJ whole genome shotgun (WGS) entry which is preliminary data.</text>
</comment>
<dbReference type="AlphaFoldDB" id="A0A1U7NGQ6"/>
<protein>
    <submittedName>
        <fullName evidence="1">Cytidylate kinase</fullName>
    </submittedName>
</protein>
<keyword evidence="2" id="KW-1185">Reference proteome</keyword>
<evidence type="ECO:0000313" key="2">
    <source>
        <dbReference type="Proteomes" id="UP000186341"/>
    </source>
</evidence>
<dbReference type="EMBL" id="MPJW01000108">
    <property type="protein sequence ID" value="OLU40423.1"/>
    <property type="molecule type" value="Genomic_DNA"/>
</dbReference>
<dbReference type="OrthoDB" id="9781180at2"/>
<reference evidence="1 2" key="1">
    <citation type="submission" date="2016-11" db="EMBL/GenBank/DDBJ databases">
        <title>Description of two novel members of the family Erysipelotrichaceae: Ileibacterium lipovorans gen. nov., sp. nov. and Dubosiella newyorkensis, gen. nov., sp. nov.</title>
        <authorList>
            <person name="Cox L.M."/>
            <person name="Sohn J."/>
            <person name="Tyrrell K.L."/>
            <person name="Citron D.M."/>
            <person name="Lawson P.A."/>
            <person name="Patel N.B."/>
            <person name="Iizumi T."/>
            <person name="Perez-Perez G.I."/>
            <person name="Goldstein E.J."/>
            <person name="Blaser M.J."/>
        </authorList>
    </citation>
    <scope>NUCLEOTIDE SEQUENCE [LARGE SCALE GENOMIC DNA]</scope>
    <source>
        <strain evidence="1 2">NYU-BL-A3</strain>
    </source>
</reference>
<organism evidence="1 2">
    <name type="scientific">Ileibacterium valens</name>
    <dbReference type="NCBI Taxonomy" id="1862668"/>
    <lineage>
        <taxon>Bacteria</taxon>
        <taxon>Bacillati</taxon>
        <taxon>Bacillota</taxon>
        <taxon>Erysipelotrichia</taxon>
        <taxon>Erysipelotrichales</taxon>
        <taxon>Erysipelotrichaceae</taxon>
        <taxon>Ileibacterium</taxon>
    </lineage>
</organism>